<gene>
    <name evidence="1" type="ORF">IAA73_01705</name>
</gene>
<dbReference type="AlphaFoldDB" id="A0A9D9HSA4"/>
<organism evidence="1 2">
    <name type="scientific">Candidatus Gallipaludibacter merdavium</name>
    <dbReference type="NCBI Taxonomy" id="2840839"/>
    <lineage>
        <taxon>Bacteria</taxon>
        <taxon>Pseudomonadati</taxon>
        <taxon>Bacteroidota</taxon>
        <taxon>Bacteroidia</taxon>
        <taxon>Bacteroidales</taxon>
        <taxon>Candidatus Gallipaludibacter</taxon>
    </lineage>
</organism>
<dbReference type="EMBL" id="JADIMG010000015">
    <property type="protein sequence ID" value="MBO8459038.1"/>
    <property type="molecule type" value="Genomic_DNA"/>
</dbReference>
<proteinExistence type="predicted"/>
<name>A0A9D9HSA4_9BACT</name>
<comment type="caution">
    <text evidence="1">The sequence shown here is derived from an EMBL/GenBank/DDBJ whole genome shotgun (WGS) entry which is preliminary data.</text>
</comment>
<protein>
    <submittedName>
        <fullName evidence="1">Uncharacterized protein</fullName>
    </submittedName>
</protein>
<reference evidence="1" key="1">
    <citation type="submission" date="2020-10" db="EMBL/GenBank/DDBJ databases">
        <authorList>
            <person name="Gilroy R."/>
        </authorList>
    </citation>
    <scope>NUCLEOTIDE SEQUENCE</scope>
    <source>
        <strain evidence="1">G3-3990</strain>
    </source>
</reference>
<reference evidence="1" key="2">
    <citation type="journal article" date="2021" name="PeerJ">
        <title>Extensive microbial diversity within the chicken gut microbiome revealed by metagenomics and culture.</title>
        <authorList>
            <person name="Gilroy R."/>
            <person name="Ravi A."/>
            <person name="Getino M."/>
            <person name="Pursley I."/>
            <person name="Horton D.L."/>
            <person name="Alikhan N.F."/>
            <person name="Baker D."/>
            <person name="Gharbi K."/>
            <person name="Hall N."/>
            <person name="Watson M."/>
            <person name="Adriaenssens E.M."/>
            <person name="Foster-Nyarko E."/>
            <person name="Jarju S."/>
            <person name="Secka A."/>
            <person name="Antonio M."/>
            <person name="Oren A."/>
            <person name="Chaudhuri R.R."/>
            <person name="La Ragione R."/>
            <person name="Hildebrand F."/>
            <person name="Pallen M.J."/>
        </authorList>
    </citation>
    <scope>NUCLEOTIDE SEQUENCE</scope>
    <source>
        <strain evidence="1">G3-3990</strain>
    </source>
</reference>
<sequence>MKKVLIFPAPFLIKNPTTDQQNDYLFSLLMEEMAMEGIGDFIEVNALNKSNYYEDVRKIIAERKPDWVIAAGESATACIGLHGIKKMLVNPIVTFDDLNNVSEYARMHTYGFFGALPEQEKSYELFQAVYPNASWFVNAPNLQLIDIKDIIRGIINSMI</sequence>
<evidence type="ECO:0000313" key="1">
    <source>
        <dbReference type="EMBL" id="MBO8459038.1"/>
    </source>
</evidence>
<accession>A0A9D9HSA4</accession>
<dbReference type="Proteomes" id="UP000823641">
    <property type="component" value="Unassembled WGS sequence"/>
</dbReference>
<evidence type="ECO:0000313" key="2">
    <source>
        <dbReference type="Proteomes" id="UP000823641"/>
    </source>
</evidence>